<dbReference type="InterPro" id="IPR036188">
    <property type="entry name" value="FAD/NAD-bd_sf"/>
</dbReference>
<feature type="domain" description="Glucose-methanol-choline oxidoreductase N-terminal" evidence="6">
    <location>
        <begin position="170"/>
        <end position="256"/>
    </location>
</feature>
<dbReference type="InterPro" id="IPR007867">
    <property type="entry name" value="GMC_OxRtase_C"/>
</dbReference>
<dbReference type="InterPro" id="IPR051473">
    <property type="entry name" value="P2Ox-like"/>
</dbReference>
<evidence type="ECO:0000256" key="5">
    <source>
        <dbReference type="ARBA" id="ARBA00023002"/>
    </source>
</evidence>
<dbReference type="Pfam" id="PF00732">
    <property type="entry name" value="GMC_oxred_N"/>
    <property type="match status" value="1"/>
</dbReference>
<keyword evidence="3" id="KW-0285">Flavoprotein</keyword>
<dbReference type="GO" id="GO:0016614">
    <property type="term" value="F:oxidoreductase activity, acting on CH-OH group of donors"/>
    <property type="evidence" value="ECO:0007669"/>
    <property type="project" value="InterPro"/>
</dbReference>
<dbReference type="AlphaFoldDB" id="A0A9Q8YCJ3"/>
<dbReference type="InterPro" id="IPR003953">
    <property type="entry name" value="FAD-dep_OxRdtase_2_FAD-bd"/>
</dbReference>
<comment type="similarity">
    <text evidence="2">Belongs to the GMC oxidoreductase family.</text>
</comment>
<feature type="domain" description="FAD-dependent oxidoreductase 2 FAD-binding" evidence="7">
    <location>
        <begin position="24"/>
        <end position="56"/>
    </location>
</feature>
<organism evidence="9 10">
    <name type="scientific">Ensifer adhaerens</name>
    <name type="common">Sinorhizobium morelense</name>
    <dbReference type="NCBI Taxonomy" id="106592"/>
    <lineage>
        <taxon>Bacteria</taxon>
        <taxon>Pseudomonadati</taxon>
        <taxon>Pseudomonadota</taxon>
        <taxon>Alphaproteobacteria</taxon>
        <taxon>Hyphomicrobiales</taxon>
        <taxon>Rhizobiaceae</taxon>
        <taxon>Sinorhizobium/Ensifer group</taxon>
        <taxon>Ensifer</taxon>
    </lineage>
</organism>
<dbReference type="Pfam" id="PF05199">
    <property type="entry name" value="GMC_oxred_C"/>
    <property type="match status" value="1"/>
</dbReference>
<gene>
    <name evidence="9" type="ORF">NE863_09710</name>
</gene>
<evidence type="ECO:0000313" key="9">
    <source>
        <dbReference type="EMBL" id="USJ25219.1"/>
    </source>
</evidence>
<proteinExistence type="inferred from homology"/>
<dbReference type="GO" id="GO:0050660">
    <property type="term" value="F:flavin adenine dinucleotide binding"/>
    <property type="evidence" value="ECO:0007669"/>
    <property type="project" value="InterPro"/>
</dbReference>
<accession>A0A9Q8YCJ3</accession>
<name>A0A9Q8YCJ3_ENSAD</name>
<dbReference type="PANTHER" id="PTHR42784:SF1">
    <property type="entry name" value="PYRANOSE 2-OXIDASE"/>
    <property type="match status" value="1"/>
</dbReference>
<evidence type="ECO:0000259" key="8">
    <source>
        <dbReference type="Pfam" id="PF05199"/>
    </source>
</evidence>
<evidence type="ECO:0000256" key="1">
    <source>
        <dbReference type="ARBA" id="ARBA00001974"/>
    </source>
</evidence>
<dbReference type="Proteomes" id="UP001055460">
    <property type="component" value="Chromosome"/>
</dbReference>
<keyword evidence="5" id="KW-0560">Oxidoreductase</keyword>
<protein>
    <submittedName>
        <fullName evidence="9">GMC family oxidoreductase</fullName>
    </submittedName>
</protein>
<dbReference type="Pfam" id="PF00890">
    <property type="entry name" value="FAD_binding_2"/>
    <property type="match status" value="1"/>
</dbReference>
<feature type="domain" description="Glucose-methanol-choline oxidoreductase C-terminal" evidence="8">
    <location>
        <begin position="381"/>
        <end position="505"/>
    </location>
</feature>
<evidence type="ECO:0000256" key="2">
    <source>
        <dbReference type="ARBA" id="ARBA00010790"/>
    </source>
</evidence>
<dbReference type="InterPro" id="IPR000172">
    <property type="entry name" value="GMC_OxRdtase_N"/>
</dbReference>
<reference evidence="9" key="1">
    <citation type="submission" date="2022-06" db="EMBL/GenBank/DDBJ databases">
        <title>Physiological and biochemical characterization and genomic elucidation of a strain of the genus Ensifer adhaerens M8 that combines arsenic oxidation and chromium reduction.</title>
        <authorList>
            <person name="Li X."/>
            <person name="Yu c."/>
        </authorList>
    </citation>
    <scope>NUCLEOTIDE SEQUENCE</scope>
    <source>
        <strain evidence="9">M8</strain>
    </source>
</reference>
<dbReference type="Gene3D" id="3.50.50.60">
    <property type="entry name" value="FAD/NAD(P)-binding domain"/>
    <property type="match status" value="3"/>
</dbReference>
<dbReference type="RefSeq" id="WP_162731828.1">
    <property type="nucleotide sequence ID" value="NZ_CAXURO020000001.1"/>
</dbReference>
<comment type="cofactor">
    <cofactor evidence="1">
        <name>FAD</name>
        <dbReference type="ChEBI" id="CHEBI:57692"/>
    </cofactor>
</comment>
<sequence>MTDTRNIIDARACSDEALQAIGSDVLIVGSGAAACAMATRLLAEGLKVTLLETGDNLVNSDSSPFFEIANQEPFGLSFQIGGATNLWSGRVAPLEDVDLTSGNDWPLERAELDGYYQQAIELLQLKPIGAIDQVPAYDGGSAPWRDFVSDPAVSVKRFQWSRPAFNGQDYLKALAGKNPDLTIVYNCRVLQVIPTAASDRVGAVRAAIGEGRTVELSAPEFVLCAGGLENPRIMLNSRQGGFLANDNIGRFFSTHPKANVGRIHLFKTVKTAGPLFSDHKSGSSSLRFGVGVRKGQKRDQLNHYVQFSPRFESIGLKLLEHAQHVVAAGEGGDRPQSTLRRRLTSALAVVGQVAFNVIGKMGLLGPGGSILVVRGFFDQHPNAEHRVELSEARDPHGLPKGVVRWSLTEDDQASIREFLDELSGLLLRHNIGKLISTLPPAGKPWDITGIHSHFMGTTRMGRSADMSVIDRDGRVHGVDNLYAAGASVFTSYGYANPVLTVMALAMLTADKICQRHKTKAGNP</sequence>
<dbReference type="EMBL" id="CP098807">
    <property type="protein sequence ID" value="USJ25219.1"/>
    <property type="molecule type" value="Genomic_DNA"/>
</dbReference>
<dbReference type="PROSITE" id="PS51257">
    <property type="entry name" value="PROKAR_LIPOPROTEIN"/>
    <property type="match status" value="1"/>
</dbReference>
<keyword evidence="4" id="KW-0274">FAD</keyword>
<evidence type="ECO:0000313" key="10">
    <source>
        <dbReference type="Proteomes" id="UP001055460"/>
    </source>
</evidence>
<evidence type="ECO:0000256" key="4">
    <source>
        <dbReference type="ARBA" id="ARBA00022827"/>
    </source>
</evidence>
<evidence type="ECO:0000259" key="6">
    <source>
        <dbReference type="Pfam" id="PF00732"/>
    </source>
</evidence>
<evidence type="ECO:0000259" key="7">
    <source>
        <dbReference type="Pfam" id="PF00890"/>
    </source>
</evidence>
<dbReference type="SUPFAM" id="SSF51905">
    <property type="entry name" value="FAD/NAD(P)-binding domain"/>
    <property type="match status" value="1"/>
</dbReference>
<evidence type="ECO:0000256" key="3">
    <source>
        <dbReference type="ARBA" id="ARBA00022630"/>
    </source>
</evidence>
<dbReference type="PANTHER" id="PTHR42784">
    <property type="entry name" value="PYRANOSE 2-OXIDASE"/>
    <property type="match status" value="1"/>
</dbReference>